<dbReference type="InterPro" id="IPR000014">
    <property type="entry name" value="PAS"/>
</dbReference>
<accession>A0ABW2PN92</accession>
<organism evidence="6 7">
    <name type="scientific">Exiguobacterium aestuarii</name>
    <dbReference type="NCBI Taxonomy" id="273527"/>
    <lineage>
        <taxon>Bacteria</taxon>
        <taxon>Bacillati</taxon>
        <taxon>Bacillota</taxon>
        <taxon>Bacilli</taxon>
        <taxon>Bacillales</taxon>
        <taxon>Bacillales Family XII. Incertae Sedis</taxon>
        <taxon>Exiguobacterium</taxon>
    </lineage>
</organism>
<protein>
    <submittedName>
        <fullName evidence="6">Methyl-accepting chemotaxis protein</fullName>
    </submittedName>
</protein>
<dbReference type="InterPro" id="IPR004089">
    <property type="entry name" value="MCPsignal_dom"/>
</dbReference>
<dbReference type="PANTHER" id="PTHR32089:SF112">
    <property type="entry name" value="LYSOZYME-LIKE PROTEIN-RELATED"/>
    <property type="match status" value="1"/>
</dbReference>
<dbReference type="Pfam" id="PF00015">
    <property type="entry name" value="MCPsignal"/>
    <property type="match status" value="1"/>
</dbReference>
<keyword evidence="1 3" id="KW-0807">Transducer</keyword>
<dbReference type="NCBIfam" id="TIGR00229">
    <property type="entry name" value="sensory_box"/>
    <property type="match status" value="1"/>
</dbReference>
<dbReference type="SUPFAM" id="SSF58104">
    <property type="entry name" value="Methyl-accepting chemotaxis protein (MCP) signaling domain"/>
    <property type="match status" value="1"/>
</dbReference>
<evidence type="ECO:0000313" key="7">
    <source>
        <dbReference type="Proteomes" id="UP001596439"/>
    </source>
</evidence>
<evidence type="ECO:0000259" key="5">
    <source>
        <dbReference type="PROSITE" id="PS50113"/>
    </source>
</evidence>
<dbReference type="PROSITE" id="PS50111">
    <property type="entry name" value="CHEMOTAXIS_TRANSDUC_2"/>
    <property type="match status" value="1"/>
</dbReference>
<dbReference type="Pfam" id="PF08448">
    <property type="entry name" value="PAS_4"/>
    <property type="match status" value="1"/>
</dbReference>
<feature type="domain" description="PAC" evidence="5">
    <location>
        <begin position="81"/>
        <end position="134"/>
    </location>
</feature>
<dbReference type="Gene3D" id="1.10.287.950">
    <property type="entry name" value="Methyl-accepting chemotaxis protein"/>
    <property type="match status" value="1"/>
</dbReference>
<dbReference type="Proteomes" id="UP001596439">
    <property type="component" value="Unassembled WGS sequence"/>
</dbReference>
<dbReference type="InterPro" id="IPR004090">
    <property type="entry name" value="Chemotax_Me-accpt_rcpt"/>
</dbReference>
<gene>
    <name evidence="6" type="ORF">ACFQO8_06455</name>
</gene>
<dbReference type="EMBL" id="JBHTCE010000001">
    <property type="protein sequence ID" value="MFC7389781.1"/>
    <property type="molecule type" value="Genomic_DNA"/>
</dbReference>
<dbReference type="RefSeq" id="WP_214788011.1">
    <property type="nucleotide sequence ID" value="NZ_JANIEL010000037.1"/>
</dbReference>
<keyword evidence="7" id="KW-1185">Reference proteome</keyword>
<proteinExistence type="inferred from homology"/>
<comment type="caution">
    <text evidence="6">The sequence shown here is derived from an EMBL/GenBank/DDBJ whole genome shotgun (WGS) entry which is preliminary data.</text>
</comment>
<evidence type="ECO:0000256" key="2">
    <source>
        <dbReference type="ARBA" id="ARBA00029447"/>
    </source>
</evidence>
<dbReference type="Gene3D" id="3.30.450.20">
    <property type="entry name" value="PAS domain"/>
    <property type="match status" value="1"/>
</dbReference>
<dbReference type="SUPFAM" id="SSF55785">
    <property type="entry name" value="PYP-like sensor domain (PAS domain)"/>
    <property type="match status" value="1"/>
</dbReference>
<evidence type="ECO:0000259" key="4">
    <source>
        <dbReference type="PROSITE" id="PS50111"/>
    </source>
</evidence>
<sequence length="301" mass="34164">MSTLNQKVIHSDDVFRSIETNMAMIRFDRQRRVVDVNDTFAKAMKYRREEMIGMQHHLFCPSSFVNSPEYTAFWEKLWSGFSFSDKVERENAKGETIWLEATYMPIVEGDDVIGVVKIASDITERQQVIEDYAYRFKSMTDVLDERAKTGMQDTKVLNETIERLAKDAAENLHALQNLRRQADDIAKIALSIKEIAAQTNLLSLNAAIEAARAGEHGLGFNVVATEVRNLSRMVERAVIDVNSNTEGMNVELRKIVEGVTASNQEIQLSAKTMEQTMERFHTFEQAAAELHDTADTFTSNL</sequence>
<dbReference type="InterPro" id="IPR035965">
    <property type="entry name" value="PAS-like_dom_sf"/>
</dbReference>
<evidence type="ECO:0000256" key="1">
    <source>
        <dbReference type="ARBA" id="ARBA00023224"/>
    </source>
</evidence>
<dbReference type="PRINTS" id="PR00260">
    <property type="entry name" value="CHEMTRNSDUCR"/>
</dbReference>
<evidence type="ECO:0000256" key="3">
    <source>
        <dbReference type="PROSITE-ProRule" id="PRU00284"/>
    </source>
</evidence>
<comment type="similarity">
    <text evidence="2">Belongs to the methyl-accepting chemotaxis (MCP) protein family.</text>
</comment>
<dbReference type="InterPro" id="IPR000700">
    <property type="entry name" value="PAS-assoc_C"/>
</dbReference>
<evidence type="ECO:0000313" key="6">
    <source>
        <dbReference type="EMBL" id="MFC7389781.1"/>
    </source>
</evidence>
<dbReference type="PROSITE" id="PS50113">
    <property type="entry name" value="PAC"/>
    <property type="match status" value="1"/>
</dbReference>
<dbReference type="CDD" id="cd00130">
    <property type="entry name" value="PAS"/>
    <property type="match status" value="1"/>
</dbReference>
<name>A0ABW2PN92_9BACL</name>
<dbReference type="InterPro" id="IPR013656">
    <property type="entry name" value="PAS_4"/>
</dbReference>
<dbReference type="SMART" id="SM00283">
    <property type="entry name" value="MA"/>
    <property type="match status" value="1"/>
</dbReference>
<feature type="domain" description="Methyl-accepting transducer" evidence="4">
    <location>
        <begin position="115"/>
        <end position="301"/>
    </location>
</feature>
<dbReference type="PANTHER" id="PTHR32089">
    <property type="entry name" value="METHYL-ACCEPTING CHEMOTAXIS PROTEIN MCPB"/>
    <property type="match status" value="1"/>
</dbReference>
<reference evidence="7" key="1">
    <citation type="journal article" date="2019" name="Int. J. Syst. Evol. Microbiol.">
        <title>The Global Catalogue of Microorganisms (GCM) 10K type strain sequencing project: providing services to taxonomists for standard genome sequencing and annotation.</title>
        <authorList>
            <consortium name="The Broad Institute Genomics Platform"/>
            <consortium name="The Broad Institute Genome Sequencing Center for Infectious Disease"/>
            <person name="Wu L."/>
            <person name="Ma J."/>
        </authorList>
    </citation>
    <scope>NUCLEOTIDE SEQUENCE [LARGE SCALE GENOMIC DNA]</scope>
    <source>
        <strain evidence="7">CCUG 55590</strain>
    </source>
</reference>